<organism evidence="2 3">
    <name type="scientific">Candidatus Ordinivivax streblomastigis</name>
    <dbReference type="NCBI Taxonomy" id="2540710"/>
    <lineage>
        <taxon>Bacteria</taxon>
        <taxon>Pseudomonadati</taxon>
        <taxon>Bacteroidota</taxon>
        <taxon>Bacteroidia</taxon>
        <taxon>Bacteroidales</taxon>
        <taxon>Candidatus Ordinivivax</taxon>
    </lineage>
</organism>
<dbReference type="SUPFAM" id="SSF56300">
    <property type="entry name" value="Metallo-dependent phosphatases"/>
    <property type="match status" value="1"/>
</dbReference>
<dbReference type="Pfam" id="PF13385">
    <property type="entry name" value="Laminin_G_3"/>
    <property type="match status" value="1"/>
</dbReference>
<sequence length="701" mass="75578">MNAAGLAVLFSLSPLLGKGQGVVETPRFVVMSDVHFGNTKGVGPMIKVPKALKNLLGKTPAADAIFIVGDLTDSGTAAQYTQLKTVFNDKANIPDGVEAYYLMGNHDFYPSDKELAKNNYLTLGQPLHQYIKIKGYPFITISMNSSGNSGSNLYDATAKQFLTDSLARAAQDYPGKPIFVFIHVAPKNTVYGSYANDGNWATDDFSDILKKYPQVIVFSGHSHYSLRDPRSIHQGDYTAINDGSSTYSEIEPNSVNVGIHPEKYDNITEGLIVNVRANGDVNMERWDTYRNEEMLPQWNIKAPHDGTQFSYKGRNGMPPPAFAVGAVPVVTKTAATTCNVTFPQANDNELVHHYLITIKEGTQTVASFSKFSQFYLNSQMPQTLTVTFSELPGGASLVAEVTAIDSYGNASAPMVSAPFTTEVVQVVRPVADILDVVFGENGEAQDISPLRNTIISGSTKPTTASNATYNRQSALFSGINTCYYRVDYAGNQVIKDAFTNGFTFEILYKTNSTGSTFSPMSAQESGGAGFEHPSGGQAQFWAHIGGGYKTIKSARSVATNQYYHEVGVYDKVAGKLRLYLDGQDAGSMDVSGAFGFPNNSAAHWIAIGGDANTGSTAQSPLNGEVVIARMYGKALSYDEVRLLYSSLTEPQGNSLPAIQGIQGKSLLRNLWGVPVDTTSNLPAGVYLLTSGGQTKKVIVNK</sequence>
<feature type="domain" description="Calcineurin-like phosphoesterase" evidence="1">
    <location>
        <begin position="27"/>
        <end position="224"/>
    </location>
</feature>
<dbReference type="PANTHER" id="PTHR43143">
    <property type="entry name" value="METALLOPHOSPHOESTERASE, CALCINEURIN SUPERFAMILY"/>
    <property type="match status" value="1"/>
</dbReference>
<dbReference type="InterPro" id="IPR029052">
    <property type="entry name" value="Metallo-depent_PP-like"/>
</dbReference>
<dbReference type="Proteomes" id="UP000324575">
    <property type="component" value="Unassembled WGS sequence"/>
</dbReference>
<dbReference type="InterPro" id="IPR051918">
    <property type="entry name" value="STPP_CPPED1"/>
</dbReference>
<dbReference type="InterPro" id="IPR004843">
    <property type="entry name" value="Calcineurin-like_PHP"/>
</dbReference>
<dbReference type="InterPro" id="IPR013320">
    <property type="entry name" value="ConA-like_dom_sf"/>
</dbReference>
<reference evidence="2 3" key="1">
    <citation type="submission" date="2019-03" db="EMBL/GenBank/DDBJ databases">
        <title>Single cell metagenomics reveals metabolic interactions within the superorganism composed of flagellate Streblomastix strix and complex community of Bacteroidetes bacteria on its surface.</title>
        <authorList>
            <person name="Treitli S.C."/>
            <person name="Kolisko M."/>
            <person name="Husnik F."/>
            <person name="Keeling P."/>
            <person name="Hampl V."/>
        </authorList>
    </citation>
    <scope>NUCLEOTIDE SEQUENCE [LARGE SCALE GENOMIC DNA]</scope>
    <source>
        <strain evidence="2">St1</strain>
    </source>
</reference>
<evidence type="ECO:0000313" key="3">
    <source>
        <dbReference type="Proteomes" id="UP000324575"/>
    </source>
</evidence>
<dbReference type="SUPFAM" id="SSF49899">
    <property type="entry name" value="Concanavalin A-like lectins/glucanases"/>
    <property type="match status" value="1"/>
</dbReference>
<gene>
    <name evidence="2" type="ORF">EZS26_001201</name>
</gene>
<dbReference type="EC" id="3.1.4.53" evidence="2"/>
<evidence type="ECO:0000313" key="2">
    <source>
        <dbReference type="EMBL" id="KAA6302694.1"/>
    </source>
</evidence>
<accession>A0A5M8P2S0</accession>
<dbReference type="GO" id="GO:0004553">
    <property type="term" value="F:hydrolase activity, hydrolyzing O-glycosyl compounds"/>
    <property type="evidence" value="ECO:0007669"/>
    <property type="project" value="UniProtKB-ARBA"/>
</dbReference>
<dbReference type="EMBL" id="SNRX01000006">
    <property type="protein sequence ID" value="KAA6302694.1"/>
    <property type="molecule type" value="Genomic_DNA"/>
</dbReference>
<proteinExistence type="predicted"/>
<dbReference type="Gene3D" id="2.60.120.200">
    <property type="match status" value="1"/>
</dbReference>
<comment type="caution">
    <text evidence="2">The sequence shown here is derived from an EMBL/GenBank/DDBJ whole genome shotgun (WGS) entry which is preliminary data.</text>
</comment>
<dbReference type="PANTHER" id="PTHR43143:SF1">
    <property type="entry name" value="SERINE_THREONINE-PROTEIN PHOSPHATASE CPPED1"/>
    <property type="match status" value="1"/>
</dbReference>
<name>A0A5M8P2S0_9BACT</name>
<dbReference type="AlphaFoldDB" id="A0A5M8P2S0"/>
<keyword evidence="2" id="KW-0378">Hydrolase</keyword>
<protein>
    <submittedName>
        <fullName evidence="2">5'-cyclic adenosine monophosphate phosphodiesterase CpdA</fullName>
        <ecNumber evidence="2">3.1.4.53</ecNumber>
    </submittedName>
</protein>
<evidence type="ECO:0000259" key="1">
    <source>
        <dbReference type="Pfam" id="PF00149"/>
    </source>
</evidence>
<dbReference type="Gene3D" id="3.60.21.10">
    <property type="match status" value="1"/>
</dbReference>
<dbReference type="GO" id="GO:0005975">
    <property type="term" value="P:carbohydrate metabolic process"/>
    <property type="evidence" value="ECO:0007669"/>
    <property type="project" value="UniProtKB-ARBA"/>
</dbReference>
<dbReference type="Pfam" id="PF00149">
    <property type="entry name" value="Metallophos"/>
    <property type="match status" value="1"/>
</dbReference>
<dbReference type="GO" id="GO:0004115">
    <property type="term" value="F:3',5'-cyclic-AMP phosphodiesterase activity"/>
    <property type="evidence" value="ECO:0007669"/>
    <property type="project" value="UniProtKB-EC"/>
</dbReference>